<dbReference type="InterPro" id="IPR029063">
    <property type="entry name" value="SAM-dependent_MTases_sf"/>
</dbReference>
<name>A0A2A2F2T1_9GAMM</name>
<dbReference type="EMBL" id="NSKB01000001">
    <property type="protein sequence ID" value="PAU78843.1"/>
    <property type="molecule type" value="Genomic_DNA"/>
</dbReference>
<dbReference type="PANTHER" id="PTHR43861">
    <property type="entry name" value="TRANS-ACONITATE 2-METHYLTRANSFERASE-RELATED"/>
    <property type="match status" value="1"/>
</dbReference>
<comment type="caution">
    <text evidence="3">The sequence shown here is derived from an EMBL/GenBank/DDBJ whole genome shotgun (WGS) entry which is preliminary data.</text>
</comment>
<organism evidence="3 4">
    <name type="scientific">Halomonas salipaludis</name>
    <dbReference type="NCBI Taxonomy" id="2032625"/>
    <lineage>
        <taxon>Bacteria</taxon>
        <taxon>Pseudomonadati</taxon>
        <taxon>Pseudomonadota</taxon>
        <taxon>Gammaproteobacteria</taxon>
        <taxon>Oceanospirillales</taxon>
        <taxon>Halomonadaceae</taxon>
        <taxon>Halomonas</taxon>
    </lineage>
</organism>
<dbReference type="Gene3D" id="3.40.50.150">
    <property type="entry name" value="Vaccinia Virus protein VP39"/>
    <property type="match status" value="1"/>
</dbReference>
<dbReference type="GO" id="GO:0008168">
    <property type="term" value="F:methyltransferase activity"/>
    <property type="evidence" value="ECO:0007669"/>
    <property type="project" value="UniProtKB-KW"/>
</dbReference>
<dbReference type="RefSeq" id="WP_095618860.1">
    <property type="nucleotide sequence ID" value="NZ_NSKB01000001.1"/>
</dbReference>
<sequence length="193" mass="21477">MTIDPWLSRWLPLVLERVNDGRVLEIGCGPGDDTATLSAAGMKVHAFDISSSAVRKTKIRVPSATVECRDLREPLPEQATGFGVIVASLSLHYFAWSDTQVIVRRIRSALRPGGILLCRLNSTEDHNFGASGNPEAEPNFFLVNGEPKRFFDKCSVESLFAEGWNTLSLEHFTTRKYVKAKALWEVILERSDA</sequence>
<evidence type="ECO:0000256" key="1">
    <source>
        <dbReference type="ARBA" id="ARBA00022679"/>
    </source>
</evidence>
<dbReference type="OrthoDB" id="323463at2"/>
<keyword evidence="1 3" id="KW-0808">Transferase</keyword>
<dbReference type="Proteomes" id="UP000217771">
    <property type="component" value="Unassembled WGS sequence"/>
</dbReference>
<dbReference type="InterPro" id="IPR041698">
    <property type="entry name" value="Methyltransf_25"/>
</dbReference>
<protein>
    <submittedName>
        <fullName evidence="3">SAM-dependent methyltransferase</fullName>
    </submittedName>
</protein>
<dbReference type="CDD" id="cd02440">
    <property type="entry name" value="AdoMet_MTases"/>
    <property type="match status" value="1"/>
</dbReference>
<evidence type="ECO:0000313" key="3">
    <source>
        <dbReference type="EMBL" id="PAU78843.1"/>
    </source>
</evidence>
<dbReference type="AlphaFoldDB" id="A0A2A2F2T1"/>
<feature type="domain" description="Methyltransferase" evidence="2">
    <location>
        <begin position="23"/>
        <end position="114"/>
    </location>
</feature>
<dbReference type="Pfam" id="PF13649">
    <property type="entry name" value="Methyltransf_25"/>
    <property type="match status" value="1"/>
</dbReference>
<accession>A0A2A2F2T1</accession>
<reference evidence="3 4" key="1">
    <citation type="submission" date="2017-08" db="EMBL/GenBank/DDBJ databases">
        <title>Halomonas alkalisoli sp. nov., isolated from saline alkaline soil.</title>
        <authorList>
            <person name="Wang D."/>
            <person name="Zhang G."/>
        </authorList>
    </citation>
    <scope>NUCLEOTIDE SEQUENCE [LARGE SCALE GENOMIC DNA]</scope>
    <source>
        <strain evidence="3 4">WRN001</strain>
    </source>
</reference>
<evidence type="ECO:0000313" key="4">
    <source>
        <dbReference type="Proteomes" id="UP000217771"/>
    </source>
</evidence>
<keyword evidence="4" id="KW-1185">Reference proteome</keyword>
<keyword evidence="3" id="KW-0489">Methyltransferase</keyword>
<evidence type="ECO:0000259" key="2">
    <source>
        <dbReference type="Pfam" id="PF13649"/>
    </source>
</evidence>
<gene>
    <name evidence="3" type="ORF">CK498_00220</name>
</gene>
<dbReference type="GO" id="GO:0032259">
    <property type="term" value="P:methylation"/>
    <property type="evidence" value="ECO:0007669"/>
    <property type="project" value="UniProtKB-KW"/>
</dbReference>
<dbReference type="SUPFAM" id="SSF53335">
    <property type="entry name" value="S-adenosyl-L-methionine-dependent methyltransferases"/>
    <property type="match status" value="1"/>
</dbReference>
<proteinExistence type="predicted"/>